<dbReference type="OrthoDB" id="413581at2759"/>
<reference evidence="5" key="2">
    <citation type="submission" date="2012-11" db="EMBL/GenBank/DDBJ databases">
        <authorList>
            <person name="Kuo A."/>
            <person name="Curtis B.A."/>
            <person name="Tanifuji G."/>
            <person name="Burki F."/>
            <person name="Gruber A."/>
            <person name="Irimia M."/>
            <person name="Maruyama S."/>
            <person name="Arias M.C."/>
            <person name="Ball S.G."/>
            <person name="Gile G.H."/>
            <person name="Hirakawa Y."/>
            <person name="Hopkins J.F."/>
            <person name="Rensing S.A."/>
            <person name="Schmutz J."/>
            <person name="Symeonidi A."/>
            <person name="Elias M."/>
            <person name="Eveleigh R.J."/>
            <person name="Herman E.K."/>
            <person name="Klute M.J."/>
            <person name="Nakayama T."/>
            <person name="Obornik M."/>
            <person name="Reyes-Prieto A."/>
            <person name="Armbrust E.V."/>
            <person name="Aves S.J."/>
            <person name="Beiko R.G."/>
            <person name="Coutinho P."/>
            <person name="Dacks J.B."/>
            <person name="Durnford D.G."/>
            <person name="Fast N.M."/>
            <person name="Green B.R."/>
            <person name="Grisdale C."/>
            <person name="Hempe F."/>
            <person name="Henrissat B."/>
            <person name="Hoppner M.P."/>
            <person name="Ishida K.-I."/>
            <person name="Kim E."/>
            <person name="Koreny L."/>
            <person name="Kroth P.G."/>
            <person name="Liu Y."/>
            <person name="Malik S.-B."/>
            <person name="Maier U.G."/>
            <person name="McRose D."/>
            <person name="Mock T."/>
            <person name="Neilson J.A."/>
            <person name="Onodera N.T."/>
            <person name="Poole A.M."/>
            <person name="Pritham E.J."/>
            <person name="Richards T.A."/>
            <person name="Rocap G."/>
            <person name="Roy S.W."/>
            <person name="Sarai C."/>
            <person name="Schaack S."/>
            <person name="Shirato S."/>
            <person name="Slamovits C.H."/>
            <person name="Spencer D.F."/>
            <person name="Suzuki S."/>
            <person name="Worden A.Z."/>
            <person name="Zauner S."/>
            <person name="Barry K."/>
            <person name="Bell C."/>
            <person name="Bharti A.K."/>
            <person name="Crow J.A."/>
            <person name="Grimwood J."/>
            <person name="Kramer R."/>
            <person name="Lindquist E."/>
            <person name="Lucas S."/>
            <person name="Salamov A."/>
            <person name="McFadden G.I."/>
            <person name="Lane C.E."/>
            <person name="Keeling P.J."/>
            <person name="Gray M.W."/>
            <person name="Grigoriev I.V."/>
            <person name="Archibald J.M."/>
        </authorList>
    </citation>
    <scope>NUCLEOTIDE SEQUENCE</scope>
    <source>
        <strain evidence="5">CCMP2712</strain>
    </source>
</reference>
<evidence type="ECO:0000313" key="4">
    <source>
        <dbReference type="EnsemblProtists" id="EKX34032"/>
    </source>
</evidence>
<feature type="domain" description="Tyrosine-protein kinase ephrin type A/B receptor-like" evidence="2">
    <location>
        <begin position="131"/>
        <end position="174"/>
    </location>
</feature>
<dbReference type="KEGG" id="gtt:GUITHDRAFT_147491"/>
<dbReference type="Gene3D" id="2.10.50.10">
    <property type="entry name" value="Tumor Necrosis Factor Receptor, subunit A, domain 2"/>
    <property type="match status" value="2"/>
</dbReference>
<dbReference type="EMBL" id="JH993121">
    <property type="protein sequence ID" value="EKX34032.1"/>
    <property type="molecule type" value="Genomic_DNA"/>
</dbReference>
<dbReference type="Pfam" id="PF07699">
    <property type="entry name" value="Ephrin_rec_like"/>
    <property type="match status" value="2"/>
</dbReference>
<dbReference type="InterPro" id="IPR009030">
    <property type="entry name" value="Growth_fac_rcpt_cys_sf"/>
</dbReference>
<sequence>MRINGSSLNTSSCPSLLARVQVSYTPACRPWPEGSYAGVNSSSCQACPAPSTSPVGSIAQDNCTCQAGYTGKNISDCQGCPAGQFKGLMGFQACDDCPVGTYSLLEGSSACTNCLVGMTSVGATSSCICAGGYVFEAAFRCFPCPAGSFKNVTGNGTCRSVCGDGTYASSNGTVRSSVPPAPRDRTERNPPNYTETDAVNCQDCFPHSSTAAPGMTACAQCNPGYFSHIASSECTVDVVDVLAEVFTSGDVDAFTLDLQGNLTETFDRQQFLRDFNASHVFNIVFTEQCGAGRQRNTTGGCEACPVGTFKNASDDSHSSLKSSMVLNTVLCGV</sequence>
<protein>
    <recommendedName>
        <fullName evidence="2">Tyrosine-protein kinase ephrin type A/B receptor-like domain-containing protein</fullName>
    </recommendedName>
</protein>
<dbReference type="Proteomes" id="UP000011087">
    <property type="component" value="Unassembled WGS sequence"/>
</dbReference>
<dbReference type="RefSeq" id="XP_005821012.1">
    <property type="nucleotide sequence ID" value="XM_005820955.1"/>
</dbReference>
<reference evidence="3 5" key="1">
    <citation type="journal article" date="2012" name="Nature">
        <title>Algal genomes reveal evolutionary mosaicism and the fate of nucleomorphs.</title>
        <authorList>
            <consortium name="DOE Joint Genome Institute"/>
            <person name="Curtis B.A."/>
            <person name="Tanifuji G."/>
            <person name="Burki F."/>
            <person name="Gruber A."/>
            <person name="Irimia M."/>
            <person name="Maruyama S."/>
            <person name="Arias M.C."/>
            <person name="Ball S.G."/>
            <person name="Gile G.H."/>
            <person name="Hirakawa Y."/>
            <person name="Hopkins J.F."/>
            <person name="Kuo A."/>
            <person name="Rensing S.A."/>
            <person name="Schmutz J."/>
            <person name="Symeonidi A."/>
            <person name="Elias M."/>
            <person name="Eveleigh R.J."/>
            <person name="Herman E.K."/>
            <person name="Klute M.J."/>
            <person name="Nakayama T."/>
            <person name="Obornik M."/>
            <person name="Reyes-Prieto A."/>
            <person name="Armbrust E.V."/>
            <person name="Aves S.J."/>
            <person name="Beiko R.G."/>
            <person name="Coutinho P."/>
            <person name="Dacks J.B."/>
            <person name="Durnford D.G."/>
            <person name="Fast N.M."/>
            <person name="Green B.R."/>
            <person name="Grisdale C.J."/>
            <person name="Hempel F."/>
            <person name="Henrissat B."/>
            <person name="Hoppner M.P."/>
            <person name="Ishida K."/>
            <person name="Kim E."/>
            <person name="Koreny L."/>
            <person name="Kroth P.G."/>
            <person name="Liu Y."/>
            <person name="Malik S.B."/>
            <person name="Maier U.G."/>
            <person name="McRose D."/>
            <person name="Mock T."/>
            <person name="Neilson J.A."/>
            <person name="Onodera N.T."/>
            <person name="Poole A.M."/>
            <person name="Pritham E.J."/>
            <person name="Richards T.A."/>
            <person name="Rocap G."/>
            <person name="Roy S.W."/>
            <person name="Sarai C."/>
            <person name="Schaack S."/>
            <person name="Shirato S."/>
            <person name="Slamovits C.H."/>
            <person name="Spencer D.F."/>
            <person name="Suzuki S."/>
            <person name="Worden A.Z."/>
            <person name="Zauner S."/>
            <person name="Barry K."/>
            <person name="Bell C."/>
            <person name="Bharti A.K."/>
            <person name="Crow J.A."/>
            <person name="Grimwood J."/>
            <person name="Kramer R."/>
            <person name="Lindquist E."/>
            <person name="Lucas S."/>
            <person name="Salamov A."/>
            <person name="McFadden G.I."/>
            <person name="Lane C.E."/>
            <person name="Keeling P.J."/>
            <person name="Gray M.W."/>
            <person name="Grigoriev I.V."/>
            <person name="Archibald J.M."/>
        </authorList>
    </citation>
    <scope>NUCLEOTIDE SEQUENCE</scope>
    <source>
        <strain evidence="3 5">CCMP2712</strain>
    </source>
</reference>
<dbReference type="PANTHER" id="PTHR46967:SF1">
    <property type="entry name" value="KERATIN-ASSOCIATED PROTEIN 16-1-LIKE"/>
    <property type="match status" value="1"/>
</dbReference>
<dbReference type="PaxDb" id="55529-EKX34032"/>
<dbReference type="SUPFAM" id="SSF57184">
    <property type="entry name" value="Growth factor receptor domain"/>
    <property type="match status" value="1"/>
</dbReference>
<dbReference type="PANTHER" id="PTHR46967">
    <property type="entry name" value="INSULIN-LIKE GROWTH FACTOR BINDING PROTEIN,N-TERMINAL"/>
    <property type="match status" value="1"/>
</dbReference>
<organism evidence="3">
    <name type="scientific">Guillardia theta (strain CCMP2712)</name>
    <name type="common">Cryptophyte</name>
    <dbReference type="NCBI Taxonomy" id="905079"/>
    <lineage>
        <taxon>Eukaryota</taxon>
        <taxon>Cryptophyceae</taxon>
        <taxon>Pyrenomonadales</taxon>
        <taxon>Geminigeraceae</taxon>
        <taxon>Guillardia</taxon>
    </lineage>
</organism>
<reference evidence="4" key="3">
    <citation type="submission" date="2016-03" db="UniProtKB">
        <authorList>
            <consortium name="EnsemblProtists"/>
        </authorList>
    </citation>
    <scope>IDENTIFICATION</scope>
</reference>
<accession>L1ID58</accession>
<name>L1ID58_GUITC</name>
<dbReference type="InterPro" id="IPR011641">
    <property type="entry name" value="Tyr-kin_ephrin_A/B_rcpt-like"/>
</dbReference>
<dbReference type="SMART" id="SM01411">
    <property type="entry name" value="Ephrin_rec_like"/>
    <property type="match status" value="4"/>
</dbReference>
<evidence type="ECO:0000313" key="3">
    <source>
        <dbReference type="EMBL" id="EKX34032.1"/>
    </source>
</evidence>
<evidence type="ECO:0000313" key="5">
    <source>
        <dbReference type="Proteomes" id="UP000011087"/>
    </source>
</evidence>
<feature type="region of interest" description="Disordered" evidence="1">
    <location>
        <begin position="171"/>
        <end position="192"/>
    </location>
</feature>
<evidence type="ECO:0000256" key="1">
    <source>
        <dbReference type="SAM" id="MobiDB-lite"/>
    </source>
</evidence>
<dbReference type="GeneID" id="17290786"/>
<feature type="domain" description="Tyrosine-protein kinase ephrin type A/B receptor-like" evidence="2">
    <location>
        <begin position="91"/>
        <end position="125"/>
    </location>
</feature>
<dbReference type="EnsemblProtists" id="EKX34032">
    <property type="protein sequence ID" value="EKX34032"/>
    <property type="gene ID" value="GUITHDRAFT_147491"/>
</dbReference>
<dbReference type="HOGENOM" id="CLU_835347_0_0_1"/>
<evidence type="ECO:0000259" key="2">
    <source>
        <dbReference type="Pfam" id="PF07699"/>
    </source>
</evidence>
<keyword evidence="5" id="KW-1185">Reference proteome</keyword>
<proteinExistence type="predicted"/>
<dbReference type="AlphaFoldDB" id="L1ID58"/>
<dbReference type="OMA" id="NECISCQ"/>
<gene>
    <name evidence="3" type="ORF">GUITHDRAFT_147491</name>
</gene>